<keyword evidence="4" id="KW-1185">Reference proteome</keyword>
<feature type="transmembrane region" description="Helical" evidence="1">
    <location>
        <begin position="37"/>
        <end position="56"/>
    </location>
</feature>
<feature type="transmembrane region" description="Helical" evidence="1">
    <location>
        <begin position="12"/>
        <end position="31"/>
    </location>
</feature>
<feature type="transmembrane region" description="Helical" evidence="1">
    <location>
        <begin position="125"/>
        <end position="148"/>
    </location>
</feature>
<organism evidence="3 4">
    <name type="scientific">Mesorhizobium australicum</name>
    <dbReference type="NCBI Taxonomy" id="536018"/>
    <lineage>
        <taxon>Bacteria</taxon>
        <taxon>Pseudomonadati</taxon>
        <taxon>Pseudomonadota</taxon>
        <taxon>Alphaproteobacteria</taxon>
        <taxon>Hyphomicrobiales</taxon>
        <taxon>Phyllobacteriaceae</taxon>
        <taxon>Mesorhizobium</taxon>
    </lineage>
</organism>
<dbReference type="EMBL" id="FXBL01000004">
    <property type="protein sequence ID" value="SMH36635.1"/>
    <property type="molecule type" value="Genomic_DNA"/>
</dbReference>
<feature type="transmembrane region" description="Helical" evidence="1">
    <location>
        <begin position="154"/>
        <end position="173"/>
    </location>
</feature>
<evidence type="ECO:0000313" key="4">
    <source>
        <dbReference type="Proteomes" id="UP000193083"/>
    </source>
</evidence>
<reference evidence="3 4" key="1">
    <citation type="submission" date="2017-04" db="EMBL/GenBank/DDBJ databases">
        <authorList>
            <person name="Afonso C.L."/>
            <person name="Miller P.J."/>
            <person name="Scott M.A."/>
            <person name="Spackman E."/>
            <person name="Goraichik I."/>
            <person name="Dimitrov K.M."/>
            <person name="Suarez D.L."/>
            <person name="Swayne D.E."/>
        </authorList>
    </citation>
    <scope>NUCLEOTIDE SEQUENCE [LARGE SCALE GENOMIC DNA]</scope>
    <source>
        <strain evidence="3 4">B5P</strain>
    </source>
</reference>
<feature type="transmembrane region" description="Helical" evidence="1">
    <location>
        <begin position="217"/>
        <end position="237"/>
    </location>
</feature>
<keyword evidence="1" id="KW-1133">Transmembrane helix</keyword>
<dbReference type="InterPro" id="IPR000620">
    <property type="entry name" value="EamA_dom"/>
</dbReference>
<name>A0A1X7NFU6_9HYPH</name>
<sequence>MGSNNRATTGRALVMVAVFMMAAGKVAYGTLLTAVPSQIYVLFCFGVMPLLFWPRYGRRVGTMSWRPILMLNLSTALCFLFFFYALKLIEPAVAGAVQFGVGPGLSMLILFLVSGIVPGRARVAVCLGLLAGCSILAASAVQGSGFAVGTSGGWTGLVAILLSATGSVLITFASKALNDRGWPSGAILAHRCYLIVPIAVVLTVLDEKAWLIDWTPRLMLILAAVGLLGTVIPMVFLQMGIERTDPHTVLVMMAAMPIFTFALEGFSPLYVWSPLTAAGLCVIALFIALDVVSTRGHTSAGPNPAKEV</sequence>
<dbReference type="Proteomes" id="UP000193083">
    <property type="component" value="Unassembled WGS sequence"/>
</dbReference>
<keyword evidence="1" id="KW-0472">Membrane</keyword>
<protein>
    <submittedName>
        <fullName evidence="3">EamA-like transporter family protein</fullName>
    </submittedName>
</protein>
<feature type="transmembrane region" description="Helical" evidence="1">
    <location>
        <begin position="185"/>
        <end position="205"/>
    </location>
</feature>
<evidence type="ECO:0000256" key="1">
    <source>
        <dbReference type="SAM" id="Phobius"/>
    </source>
</evidence>
<accession>A0A1X7NFU6</accession>
<dbReference type="Pfam" id="PF00892">
    <property type="entry name" value="EamA"/>
    <property type="match status" value="1"/>
</dbReference>
<feature type="domain" description="EamA" evidence="2">
    <location>
        <begin position="155"/>
        <end position="287"/>
    </location>
</feature>
<evidence type="ECO:0000259" key="2">
    <source>
        <dbReference type="Pfam" id="PF00892"/>
    </source>
</evidence>
<dbReference type="RefSeq" id="WP_244561694.1">
    <property type="nucleotide sequence ID" value="NZ_FXBL01000004.1"/>
</dbReference>
<dbReference type="InterPro" id="IPR037185">
    <property type="entry name" value="EmrE-like"/>
</dbReference>
<gene>
    <name evidence="3" type="ORF">SAMN02982922_1805</name>
</gene>
<dbReference type="GO" id="GO:0016020">
    <property type="term" value="C:membrane"/>
    <property type="evidence" value="ECO:0007669"/>
    <property type="project" value="InterPro"/>
</dbReference>
<feature type="transmembrane region" description="Helical" evidence="1">
    <location>
        <begin position="272"/>
        <end position="292"/>
    </location>
</feature>
<keyword evidence="1" id="KW-0812">Transmembrane</keyword>
<feature type="transmembrane region" description="Helical" evidence="1">
    <location>
        <begin position="92"/>
        <end position="113"/>
    </location>
</feature>
<feature type="transmembrane region" description="Helical" evidence="1">
    <location>
        <begin position="68"/>
        <end position="86"/>
    </location>
</feature>
<dbReference type="SUPFAM" id="SSF103481">
    <property type="entry name" value="Multidrug resistance efflux transporter EmrE"/>
    <property type="match status" value="1"/>
</dbReference>
<dbReference type="AlphaFoldDB" id="A0A1X7NFU6"/>
<evidence type="ECO:0000313" key="3">
    <source>
        <dbReference type="EMBL" id="SMH36635.1"/>
    </source>
</evidence>
<proteinExistence type="predicted"/>
<feature type="transmembrane region" description="Helical" evidence="1">
    <location>
        <begin position="249"/>
        <end position="266"/>
    </location>
</feature>